<organism evidence="1 2">
    <name type="scientific">Xylaria curta</name>
    <dbReference type="NCBI Taxonomy" id="42375"/>
    <lineage>
        <taxon>Eukaryota</taxon>
        <taxon>Fungi</taxon>
        <taxon>Dikarya</taxon>
        <taxon>Ascomycota</taxon>
        <taxon>Pezizomycotina</taxon>
        <taxon>Sordariomycetes</taxon>
        <taxon>Xylariomycetidae</taxon>
        <taxon>Xylariales</taxon>
        <taxon>Xylariaceae</taxon>
        <taxon>Xylaria</taxon>
    </lineage>
</organism>
<accession>A0ACC1PCQ9</accession>
<protein>
    <submittedName>
        <fullName evidence="1">Uncharacterized protein</fullName>
    </submittedName>
</protein>
<sequence>MASSTASAVIAPPQWKAALLGFATMFSVGTVYALSSLQNAIPRLFEVSQPWSYSLFAAACLGLTMGVGICASCIAAYGEYFVAIAGTALWGVAVVGVGYFLATIPSLLGVLGSLFVGGVGVGLTYLATIVLVGQAFPNQPLARSAIGPLGFSSGAGTWFAVWSHYQIGAADVEQLQRALGIGGGTFIFTAVVSYALAPSRAAGSSTALPPHSEKTPDRRFFLMLLFCNALPGMAAFGALFPITSFYVQENTTTTPDILPYLMIALALGGFFSSAISNLLGARSTFVMLFCVRSMLLITTSLSSTQSVATVTLLVMFFAHGAGFSIIPGLVKARQSKPAFFPYEYGTVLTAWGVAGIVGNAMNAAFVPLSGETATVSLILGLVTLTFGITLYLNPAFGSLAFS</sequence>
<evidence type="ECO:0000313" key="1">
    <source>
        <dbReference type="EMBL" id="KAJ2990218.1"/>
    </source>
</evidence>
<evidence type="ECO:0000313" key="2">
    <source>
        <dbReference type="Proteomes" id="UP001143856"/>
    </source>
</evidence>
<proteinExistence type="predicted"/>
<keyword evidence="2" id="KW-1185">Reference proteome</keyword>
<dbReference type="Proteomes" id="UP001143856">
    <property type="component" value="Unassembled WGS sequence"/>
</dbReference>
<name>A0ACC1PCQ9_9PEZI</name>
<reference evidence="1" key="1">
    <citation type="submission" date="2022-10" db="EMBL/GenBank/DDBJ databases">
        <title>Genome Sequence of Xylaria curta.</title>
        <authorList>
            <person name="Buettner E."/>
        </authorList>
    </citation>
    <scope>NUCLEOTIDE SEQUENCE</scope>
    <source>
        <strain evidence="1">Babe10</strain>
    </source>
</reference>
<dbReference type="EMBL" id="JAPDGR010000441">
    <property type="protein sequence ID" value="KAJ2990218.1"/>
    <property type="molecule type" value="Genomic_DNA"/>
</dbReference>
<gene>
    <name evidence="1" type="ORF">NUW58_g3060</name>
</gene>
<comment type="caution">
    <text evidence="1">The sequence shown here is derived from an EMBL/GenBank/DDBJ whole genome shotgun (WGS) entry which is preliminary data.</text>
</comment>